<gene>
    <name evidence="3" type="ORF">WHR41_05232</name>
</gene>
<keyword evidence="2" id="KW-1133">Transmembrane helix</keyword>
<dbReference type="EMBL" id="JAAQHG020000014">
    <property type="protein sequence ID" value="KAL1586450.1"/>
    <property type="molecule type" value="Genomic_DNA"/>
</dbReference>
<accession>A0AB34KSW8</accession>
<feature type="transmembrane region" description="Helical" evidence="2">
    <location>
        <begin position="436"/>
        <end position="457"/>
    </location>
</feature>
<evidence type="ECO:0000256" key="1">
    <source>
        <dbReference type="SAM" id="MobiDB-lite"/>
    </source>
</evidence>
<dbReference type="AlphaFoldDB" id="A0AB34KSW8"/>
<feature type="transmembrane region" description="Helical" evidence="2">
    <location>
        <begin position="287"/>
        <end position="305"/>
    </location>
</feature>
<evidence type="ECO:0000313" key="4">
    <source>
        <dbReference type="Proteomes" id="UP000803884"/>
    </source>
</evidence>
<protein>
    <submittedName>
        <fullName evidence="3">Uncharacterized protein</fullName>
    </submittedName>
</protein>
<name>A0AB34KSW8_9PEZI</name>
<dbReference type="GeneID" id="96006675"/>
<keyword evidence="4" id="KW-1185">Reference proteome</keyword>
<comment type="caution">
    <text evidence="3">The sequence shown here is derived from an EMBL/GenBank/DDBJ whole genome shotgun (WGS) entry which is preliminary data.</text>
</comment>
<feature type="compositionally biased region" description="Low complexity" evidence="1">
    <location>
        <begin position="772"/>
        <end position="784"/>
    </location>
</feature>
<evidence type="ECO:0000313" key="3">
    <source>
        <dbReference type="EMBL" id="KAL1586450.1"/>
    </source>
</evidence>
<reference evidence="3 4" key="1">
    <citation type="journal article" date="2020" name="Microbiol. Resour. Announc.">
        <title>Draft Genome Sequence of a Cladosporium Species Isolated from the Mesophotic Ascidian Didemnum maculosum.</title>
        <authorList>
            <person name="Gioti A."/>
            <person name="Siaperas R."/>
            <person name="Nikolaivits E."/>
            <person name="Le Goff G."/>
            <person name="Ouazzani J."/>
            <person name="Kotoulas G."/>
            <person name="Topakas E."/>
        </authorList>
    </citation>
    <scope>NUCLEOTIDE SEQUENCE [LARGE SCALE GENOMIC DNA]</scope>
    <source>
        <strain evidence="3 4">TM138-S3</strain>
    </source>
</reference>
<dbReference type="Proteomes" id="UP000803884">
    <property type="component" value="Unassembled WGS sequence"/>
</dbReference>
<keyword evidence="2" id="KW-0812">Transmembrane</keyword>
<feature type="transmembrane region" description="Helical" evidence="2">
    <location>
        <begin position="253"/>
        <end position="275"/>
    </location>
</feature>
<proteinExistence type="predicted"/>
<feature type="region of interest" description="Disordered" evidence="1">
    <location>
        <begin position="742"/>
        <end position="820"/>
    </location>
</feature>
<evidence type="ECO:0000256" key="2">
    <source>
        <dbReference type="SAM" id="Phobius"/>
    </source>
</evidence>
<dbReference type="RefSeq" id="XP_069229555.1">
    <property type="nucleotide sequence ID" value="XM_069373837.1"/>
</dbReference>
<keyword evidence="2" id="KW-0472">Membrane</keyword>
<feature type="transmembrane region" description="Helical" evidence="2">
    <location>
        <begin position="469"/>
        <end position="490"/>
    </location>
</feature>
<sequence length="820" mass="91746">MRTNFTQCRLVYENPSADYIRQYGWTGDVVQIPKNATTQISTYGCRSLCGTGNDWYKWEQQASTMTTWVLPVVGILLQAPFTSNAFWETIFSLARWVGSPMASLSYILWNIKVSGKCALLVDLATPYGTHVTDKDTDFSKIRDSFYLLMTMNQYTMKEHVRQKKEAEGLLRIALFSKDLRLLKVGQAPEGEVPRASFEGTGPPGGQWAPVFTVNGQNTPDPPRPDADMESAEYLTLLRQQLADDLRAKRRRGVVPVFISTMWFVFSLGLSIQGAFGFLGENAQAHDLALGLLLAWLPVLILSSIVDRNPVAADDIRMRLNELVDRVRQSLMDDTVKRDYLETIADRTQQTEMNGWVEKISKACPELENFFVKFAGQGRKRFHYGAAHPILTDIERAYIADRGRDWLHFEAEARNKLVLGDVSGGLDWLDPRELWQVLSAVVVVGGTTLGAFILSYFTPTVGLGCRSGGYTIFGTVAFGLLLVEMVCWWVFDASKPRLSEMRRNTLRHPQMVQFLVWYAQRRNHFDERSSKAVLACRNFLQNQLSKLTSPSFATAADQQVKAWWMGWQEKSAAQRVDRIFFKPIECFNCIWLCYITLAQTTGAYNNCKCKSSTWGGGGGYIDWNVYNTATSPYVRTNWTIATVLSSTIMAAAMSYIVTEWCLQSHLSTADVRDAARGLYLTRHFRWLTSPFRDSMHYAIEAGYFARRLLSQSIQGRTAKATAPTAALGQNRRSVRWTKRTTPFVPELLPGGATPLADLQHSRPRSSSDAPLIGGRSSSGSPPGARASHDEQASEVGSPSSLRVPDGRPGFVRGVSEGSLSV</sequence>
<organism evidence="3 4">
    <name type="scientific">Cladosporium halotolerans</name>
    <dbReference type="NCBI Taxonomy" id="1052096"/>
    <lineage>
        <taxon>Eukaryota</taxon>
        <taxon>Fungi</taxon>
        <taxon>Dikarya</taxon>
        <taxon>Ascomycota</taxon>
        <taxon>Pezizomycotina</taxon>
        <taxon>Dothideomycetes</taxon>
        <taxon>Dothideomycetidae</taxon>
        <taxon>Cladosporiales</taxon>
        <taxon>Cladosporiaceae</taxon>
        <taxon>Cladosporium</taxon>
    </lineage>
</organism>